<dbReference type="PROSITE" id="PS51012">
    <property type="entry name" value="ABC_TM2"/>
    <property type="match status" value="1"/>
</dbReference>
<dbReference type="InterPro" id="IPR051449">
    <property type="entry name" value="ABC-2_transporter_component"/>
</dbReference>
<gene>
    <name evidence="10" type="ORF">ASZ90_006446</name>
</gene>
<organism evidence="10">
    <name type="scientific">hydrocarbon metagenome</name>
    <dbReference type="NCBI Taxonomy" id="938273"/>
    <lineage>
        <taxon>unclassified sequences</taxon>
        <taxon>metagenomes</taxon>
        <taxon>ecological metagenomes</taxon>
    </lineage>
</organism>
<evidence type="ECO:0000256" key="5">
    <source>
        <dbReference type="ARBA" id="ARBA00022692"/>
    </source>
</evidence>
<feature type="transmembrane region" description="Helical" evidence="8">
    <location>
        <begin position="12"/>
        <end position="33"/>
    </location>
</feature>
<dbReference type="GO" id="GO:0005886">
    <property type="term" value="C:plasma membrane"/>
    <property type="evidence" value="ECO:0007669"/>
    <property type="project" value="UniProtKB-SubCell"/>
</dbReference>
<dbReference type="AlphaFoldDB" id="A0A0W8FS67"/>
<proteinExistence type="inferred from homology"/>
<evidence type="ECO:0000256" key="4">
    <source>
        <dbReference type="ARBA" id="ARBA00022475"/>
    </source>
</evidence>
<evidence type="ECO:0000259" key="9">
    <source>
        <dbReference type="PROSITE" id="PS51012"/>
    </source>
</evidence>
<keyword evidence="7 8" id="KW-0472">Membrane</keyword>
<comment type="caution">
    <text evidence="10">The sequence shown here is derived from an EMBL/GenBank/DDBJ whole genome shotgun (WGS) entry which is preliminary data.</text>
</comment>
<feature type="transmembrane region" description="Helical" evidence="8">
    <location>
        <begin position="340"/>
        <end position="360"/>
    </location>
</feature>
<dbReference type="PANTHER" id="PTHR30294">
    <property type="entry name" value="MEMBRANE COMPONENT OF ABC TRANSPORTER YHHJ-RELATED"/>
    <property type="match status" value="1"/>
</dbReference>
<evidence type="ECO:0000256" key="2">
    <source>
        <dbReference type="ARBA" id="ARBA00007783"/>
    </source>
</evidence>
<reference evidence="10" key="1">
    <citation type="journal article" date="2015" name="Proc. Natl. Acad. Sci. U.S.A.">
        <title>Networks of energetic and metabolic interactions define dynamics in microbial communities.</title>
        <authorList>
            <person name="Embree M."/>
            <person name="Liu J.K."/>
            <person name="Al-Bassam M.M."/>
            <person name="Zengler K."/>
        </authorList>
    </citation>
    <scope>NUCLEOTIDE SEQUENCE</scope>
</reference>
<keyword evidence="3" id="KW-0813">Transport</keyword>
<dbReference type="Gene3D" id="3.40.1710.10">
    <property type="entry name" value="abc type-2 transporter like domain"/>
    <property type="match status" value="1"/>
</dbReference>
<keyword evidence="4" id="KW-1003">Cell membrane</keyword>
<keyword evidence="5 8" id="KW-0812">Transmembrane</keyword>
<evidence type="ECO:0000256" key="1">
    <source>
        <dbReference type="ARBA" id="ARBA00004651"/>
    </source>
</evidence>
<feature type="transmembrane region" description="Helical" evidence="8">
    <location>
        <begin position="217"/>
        <end position="246"/>
    </location>
</feature>
<sequence length="368" mass="41741">MRKEFYHLIRDYRSLYLAFAIPLILIILFGYALSLDVDNVGTVFVDHDKTELSRDFIRKLDASSYFNVTGNLHRTRDAVDYLDHDKAKVVIVIPSGFKKNLGADRETQLQVIIDGSDPTFGNIVRGYITTFIDQYNQKLLINFLNRQGREELKPPVDGRVRIWFNEDLESRNFIIPGIIAVIIMIVGALLTSLIIAREYENGTMETIKSMPVLAPEFLLGKAIPYFFIGLTNVLIAVLLGQLLFGIVMKGNFWLLITAASLYLGVALSLGLLISNLTKSQLMANQIAILTTYLPSLLLSNFVFPVINMPEALQYITLIVPARYFIDILSGIYLRNLGLAYLWPSMLVLCVMFMVLTFFNYRMLKKEGL</sequence>
<dbReference type="InterPro" id="IPR013525">
    <property type="entry name" value="ABC2_TM"/>
</dbReference>
<dbReference type="InterPro" id="IPR047817">
    <property type="entry name" value="ABC2_TM_bact-type"/>
</dbReference>
<evidence type="ECO:0000256" key="6">
    <source>
        <dbReference type="ARBA" id="ARBA00022989"/>
    </source>
</evidence>
<keyword evidence="6 8" id="KW-1133">Transmembrane helix</keyword>
<feature type="domain" description="ABC transmembrane type-2" evidence="9">
    <location>
        <begin position="125"/>
        <end position="366"/>
    </location>
</feature>
<protein>
    <submittedName>
        <fullName evidence="10">Abc-2 type transporter</fullName>
    </submittedName>
</protein>
<feature type="transmembrane region" description="Helical" evidence="8">
    <location>
        <begin position="173"/>
        <end position="196"/>
    </location>
</feature>
<accession>A0A0W8FS67</accession>
<evidence type="ECO:0000256" key="3">
    <source>
        <dbReference type="ARBA" id="ARBA00022448"/>
    </source>
</evidence>
<dbReference type="Pfam" id="PF12698">
    <property type="entry name" value="ABC2_membrane_3"/>
    <property type="match status" value="1"/>
</dbReference>
<evidence type="ECO:0000313" key="10">
    <source>
        <dbReference type="EMBL" id="KUG23760.1"/>
    </source>
</evidence>
<evidence type="ECO:0000256" key="7">
    <source>
        <dbReference type="ARBA" id="ARBA00023136"/>
    </source>
</evidence>
<feature type="transmembrane region" description="Helical" evidence="8">
    <location>
        <begin position="252"/>
        <end position="274"/>
    </location>
</feature>
<dbReference type="EMBL" id="LNQE01000888">
    <property type="protein sequence ID" value="KUG23760.1"/>
    <property type="molecule type" value="Genomic_DNA"/>
</dbReference>
<dbReference type="GO" id="GO:0140359">
    <property type="term" value="F:ABC-type transporter activity"/>
    <property type="evidence" value="ECO:0007669"/>
    <property type="project" value="InterPro"/>
</dbReference>
<comment type="subcellular location">
    <subcellularLocation>
        <location evidence="1">Cell membrane</location>
        <topology evidence="1">Multi-pass membrane protein</topology>
    </subcellularLocation>
</comment>
<evidence type="ECO:0000256" key="8">
    <source>
        <dbReference type="SAM" id="Phobius"/>
    </source>
</evidence>
<dbReference type="PANTHER" id="PTHR30294:SF29">
    <property type="entry name" value="MULTIDRUG ABC TRANSPORTER PERMEASE YBHS-RELATED"/>
    <property type="match status" value="1"/>
</dbReference>
<comment type="similarity">
    <text evidence="2">Belongs to the ABC-2 integral membrane protein family.</text>
</comment>
<name>A0A0W8FS67_9ZZZZ</name>